<dbReference type="InterPro" id="IPR012944">
    <property type="entry name" value="SusD_RagB_dom"/>
</dbReference>
<dbReference type="PROSITE" id="PS51257">
    <property type="entry name" value="PROKAR_LIPOPROTEIN"/>
    <property type="match status" value="1"/>
</dbReference>
<accession>A0ABV9KR80</accession>
<dbReference type="Pfam" id="PF14322">
    <property type="entry name" value="SusD-like_3"/>
    <property type="match status" value="1"/>
</dbReference>
<feature type="signal peptide" evidence="6">
    <location>
        <begin position="1"/>
        <end position="25"/>
    </location>
</feature>
<feature type="domain" description="RagB/SusD" evidence="7">
    <location>
        <begin position="261"/>
        <end position="492"/>
    </location>
</feature>
<keyword evidence="5" id="KW-0998">Cell outer membrane</keyword>
<dbReference type="InterPro" id="IPR011990">
    <property type="entry name" value="TPR-like_helical_dom_sf"/>
</dbReference>
<evidence type="ECO:0000256" key="1">
    <source>
        <dbReference type="ARBA" id="ARBA00004442"/>
    </source>
</evidence>
<proteinExistence type="inferred from homology"/>
<dbReference type="Proteomes" id="UP001596023">
    <property type="component" value="Unassembled WGS sequence"/>
</dbReference>
<dbReference type="RefSeq" id="WP_379993598.1">
    <property type="nucleotide sequence ID" value="NZ_JBHSGN010000011.1"/>
</dbReference>
<gene>
    <name evidence="9" type="ORF">ACFO6W_01835</name>
</gene>
<evidence type="ECO:0000313" key="10">
    <source>
        <dbReference type="Proteomes" id="UP001596023"/>
    </source>
</evidence>
<dbReference type="InterPro" id="IPR033985">
    <property type="entry name" value="SusD-like_N"/>
</dbReference>
<feature type="chain" id="PRO_5046085209" evidence="6">
    <location>
        <begin position="26"/>
        <end position="495"/>
    </location>
</feature>
<dbReference type="Gene3D" id="1.25.40.390">
    <property type="match status" value="1"/>
</dbReference>
<evidence type="ECO:0000256" key="4">
    <source>
        <dbReference type="ARBA" id="ARBA00023136"/>
    </source>
</evidence>
<evidence type="ECO:0000256" key="3">
    <source>
        <dbReference type="ARBA" id="ARBA00022729"/>
    </source>
</evidence>
<evidence type="ECO:0000256" key="6">
    <source>
        <dbReference type="SAM" id="SignalP"/>
    </source>
</evidence>
<comment type="subcellular location">
    <subcellularLocation>
        <location evidence="1">Cell outer membrane</location>
    </subcellularLocation>
</comment>
<keyword evidence="4" id="KW-0472">Membrane</keyword>
<dbReference type="Gene3D" id="2.20.20.130">
    <property type="match status" value="1"/>
</dbReference>
<dbReference type="Gene3D" id="1.25.40.900">
    <property type="match status" value="1"/>
</dbReference>
<keyword evidence="3 6" id="KW-0732">Signal</keyword>
<sequence>MKNFKIKIKLSELLLFLAVALSSCSDFLEVTPTGKTVTPTAFSDMKGIRSAMAGSYYTMFRFYSGIYYAYPDLAANMVSLSTTASPASLALYNYEIEDLGAGYWGTLYEALVNINNIIEYQPALLGKYPDSKTELESIKAQALFLRALSHFELCKIYGQPYNYTSDASHLGVPIELIAPNFDHKPARNSVKDVYAQIIKDLKDAEVLFGSSSIGTDAKTKYTVTKEAVYGLLSRVYLYMEDWENTIKYAGYVIDRVPLVKGSDYVAMYRQLDNKETEVVFRFNGSKNQGKTLQTLFNLTYKTETGGMVTPVVPSATVDNLLLSLFSPDTQSSDIRYNSIIEKVTSGSSVYYVTNKFNVTDNDPTYEHFNPIILRSSEMYLNRAEAYLNKDDLSNAAADVKAIIARALNKDVADVTVTETNKTELKRIIENERAKELCFEGHQLYDITRRKQDMVRSITTSSSIQKLTYPNDLFLKPIPQRELDINPDMVGNPTVN</sequence>
<comment type="caution">
    <text evidence="9">The sequence shown here is derived from an EMBL/GenBank/DDBJ whole genome shotgun (WGS) entry which is preliminary data.</text>
</comment>
<name>A0ABV9KR80_9BACT</name>
<dbReference type="Pfam" id="PF07980">
    <property type="entry name" value="SusD_RagB"/>
    <property type="match status" value="1"/>
</dbReference>
<dbReference type="EMBL" id="JBHSGN010000011">
    <property type="protein sequence ID" value="MFC4672425.1"/>
    <property type="molecule type" value="Genomic_DNA"/>
</dbReference>
<protein>
    <submittedName>
        <fullName evidence="9">RagB/SusD family nutrient uptake outer membrane protein</fullName>
    </submittedName>
</protein>
<evidence type="ECO:0000256" key="5">
    <source>
        <dbReference type="ARBA" id="ARBA00023237"/>
    </source>
</evidence>
<evidence type="ECO:0000259" key="8">
    <source>
        <dbReference type="Pfam" id="PF14322"/>
    </source>
</evidence>
<keyword evidence="10" id="KW-1185">Reference proteome</keyword>
<feature type="domain" description="SusD-like N-terminal" evidence="8">
    <location>
        <begin position="26"/>
        <end position="237"/>
    </location>
</feature>
<organism evidence="9 10">
    <name type="scientific">Dysgonomonas termitidis</name>
    <dbReference type="NCBI Taxonomy" id="1516126"/>
    <lineage>
        <taxon>Bacteria</taxon>
        <taxon>Pseudomonadati</taxon>
        <taxon>Bacteroidota</taxon>
        <taxon>Bacteroidia</taxon>
        <taxon>Bacteroidales</taxon>
        <taxon>Dysgonomonadaceae</taxon>
        <taxon>Dysgonomonas</taxon>
    </lineage>
</organism>
<comment type="similarity">
    <text evidence="2">Belongs to the SusD family.</text>
</comment>
<evidence type="ECO:0000256" key="2">
    <source>
        <dbReference type="ARBA" id="ARBA00006275"/>
    </source>
</evidence>
<evidence type="ECO:0000313" key="9">
    <source>
        <dbReference type="EMBL" id="MFC4672425.1"/>
    </source>
</evidence>
<evidence type="ECO:0000259" key="7">
    <source>
        <dbReference type="Pfam" id="PF07980"/>
    </source>
</evidence>
<reference evidence="10" key="1">
    <citation type="journal article" date="2019" name="Int. J. Syst. Evol. Microbiol.">
        <title>The Global Catalogue of Microorganisms (GCM) 10K type strain sequencing project: providing services to taxonomists for standard genome sequencing and annotation.</title>
        <authorList>
            <consortium name="The Broad Institute Genomics Platform"/>
            <consortium name="The Broad Institute Genome Sequencing Center for Infectious Disease"/>
            <person name="Wu L."/>
            <person name="Ma J."/>
        </authorList>
    </citation>
    <scope>NUCLEOTIDE SEQUENCE [LARGE SCALE GENOMIC DNA]</scope>
    <source>
        <strain evidence="10">CCUG 66188</strain>
    </source>
</reference>
<dbReference type="SUPFAM" id="SSF48452">
    <property type="entry name" value="TPR-like"/>
    <property type="match status" value="1"/>
</dbReference>